<accession>A0A6P6DD15</accession>
<dbReference type="Proteomes" id="UP000515203">
    <property type="component" value="Unplaced"/>
</dbReference>
<evidence type="ECO:0000256" key="4">
    <source>
        <dbReference type="ARBA" id="ARBA00022771"/>
    </source>
</evidence>
<feature type="coiled-coil region" evidence="8">
    <location>
        <begin position="139"/>
        <end position="221"/>
    </location>
</feature>
<dbReference type="FunFam" id="3.30.160.60:FF:000386">
    <property type="entry name" value="Tripartite motif-containing 5 (Predicted)"/>
    <property type="match status" value="1"/>
</dbReference>
<keyword evidence="6 8" id="KW-0175">Coiled coil</keyword>
<evidence type="ECO:0000256" key="5">
    <source>
        <dbReference type="ARBA" id="ARBA00022833"/>
    </source>
</evidence>
<name>A0A6P6DD15_OCTDE</name>
<dbReference type="Pfam" id="PF13445">
    <property type="entry name" value="zf-RING_UBOX"/>
    <property type="match status" value="1"/>
</dbReference>
<evidence type="ECO:0000256" key="8">
    <source>
        <dbReference type="SAM" id="Coils"/>
    </source>
</evidence>
<dbReference type="SUPFAM" id="SSF57845">
    <property type="entry name" value="B-box zinc-binding domain"/>
    <property type="match status" value="1"/>
</dbReference>
<dbReference type="SMART" id="SM00184">
    <property type="entry name" value="RING"/>
    <property type="match status" value="1"/>
</dbReference>
<organism evidence="11 12">
    <name type="scientific">Octodon degus</name>
    <name type="common">Degu</name>
    <name type="synonym">Sciurus degus</name>
    <dbReference type="NCBI Taxonomy" id="10160"/>
    <lineage>
        <taxon>Eukaryota</taxon>
        <taxon>Metazoa</taxon>
        <taxon>Chordata</taxon>
        <taxon>Craniata</taxon>
        <taxon>Vertebrata</taxon>
        <taxon>Euteleostomi</taxon>
        <taxon>Mammalia</taxon>
        <taxon>Eutheria</taxon>
        <taxon>Euarchontoglires</taxon>
        <taxon>Glires</taxon>
        <taxon>Rodentia</taxon>
        <taxon>Hystricomorpha</taxon>
        <taxon>Octodontidae</taxon>
        <taxon>Octodon</taxon>
    </lineage>
</organism>
<dbReference type="SUPFAM" id="SSF57850">
    <property type="entry name" value="RING/U-box"/>
    <property type="match status" value="1"/>
</dbReference>
<keyword evidence="2" id="KW-0963">Cytoplasm</keyword>
<dbReference type="InterPro" id="IPR050143">
    <property type="entry name" value="TRIM/RBCC"/>
</dbReference>
<dbReference type="CDD" id="cd16591">
    <property type="entry name" value="RING-HC_TRIM5-like_C-IV"/>
    <property type="match status" value="1"/>
</dbReference>
<dbReference type="PROSITE" id="PS00518">
    <property type="entry name" value="ZF_RING_1"/>
    <property type="match status" value="1"/>
</dbReference>
<gene>
    <name evidence="12" type="primary">LOC105743656</name>
</gene>
<keyword evidence="11" id="KW-1185">Reference proteome</keyword>
<dbReference type="PANTHER" id="PTHR24103">
    <property type="entry name" value="E3 UBIQUITIN-PROTEIN LIGASE TRIM"/>
    <property type="match status" value="1"/>
</dbReference>
<protein>
    <submittedName>
        <fullName evidence="12">Tripartite motif-containing protein 5-like isoform X1</fullName>
    </submittedName>
</protein>
<dbReference type="PROSITE" id="PS50089">
    <property type="entry name" value="ZF_RING_2"/>
    <property type="match status" value="1"/>
</dbReference>
<sequence>MASSVLENVKEEVTCPICLEFMQDPVSADCGHVFCKFCITRNYESMQHEEGVGHCPMCRTTYQFENLRPNRHMANIVESLEEMTLTLTADLCELHGEKLVLFCKEDENVICWLCERSQKHRGHHTVLLEEAEHDYREMLGKVLEKLKKDEKEMEKWEAHIEEERTSWKNQIQEEREEVEAEFKKMRNILDSEEKEYLHKLKKEEKDVLRVLEDSEKQLAREVQYLRELISDVQHQLQGSARAMLQGMKDTMERSKSVIVQEPRTCPKRQKMVFQAPDLKGILQLHQASVKLSASNDHNFVIIANICQNQKLQLKKIQERLSGKPF</sequence>
<feature type="domain" description="B box-type" evidence="10">
    <location>
        <begin position="87"/>
        <end position="128"/>
    </location>
</feature>
<dbReference type="Gene3D" id="3.30.40.10">
    <property type="entry name" value="Zinc/RING finger domain, C3HC4 (zinc finger)"/>
    <property type="match status" value="1"/>
</dbReference>
<dbReference type="InterPro" id="IPR001841">
    <property type="entry name" value="Znf_RING"/>
</dbReference>
<evidence type="ECO:0000259" key="10">
    <source>
        <dbReference type="PROSITE" id="PS50119"/>
    </source>
</evidence>
<dbReference type="Gene3D" id="3.30.160.60">
    <property type="entry name" value="Classic Zinc Finger"/>
    <property type="match status" value="1"/>
</dbReference>
<reference evidence="12" key="1">
    <citation type="submission" date="2025-08" db="UniProtKB">
        <authorList>
            <consortium name="RefSeq"/>
        </authorList>
    </citation>
    <scope>IDENTIFICATION</scope>
</reference>
<evidence type="ECO:0000313" key="12">
    <source>
        <dbReference type="RefSeq" id="XP_023557886.1"/>
    </source>
</evidence>
<dbReference type="InParanoid" id="A0A6P6DD15"/>
<dbReference type="SMART" id="SM00336">
    <property type="entry name" value="BBOX"/>
    <property type="match status" value="1"/>
</dbReference>
<dbReference type="PROSITE" id="PS50119">
    <property type="entry name" value="ZF_BBOX"/>
    <property type="match status" value="1"/>
</dbReference>
<evidence type="ECO:0000256" key="6">
    <source>
        <dbReference type="ARBA" id="ARBA00023054"/>
    </source>
</evidence>
<dbReference type="InterPro" id="IPR000315">
    <property type="entry name" value="Znf_B-box"/>
</dbReference>
<dbReference type="InterPro" id="IPR027370">
    <property type="entry name" value="Znf-RING_euk"/>
</dbReference>
<keyword evidence="5" id="KW-0862">Zinc</keyword>
<dbReference type="CDD" id="cd19761">
    <property type="entry name" value="Bbox2_TRIM5-like"/>
    <property type="match status" value="1"/>
</dbReference>
<dbReference type="GeneID" id="105743656"/>
<proteinExistence type="predicted"/>
<dbReference type="GO" id="GO:0005737">
    <property type="term" value="C:cytoplasm"/>
    <property type="evidence" value="ECO:0007669"/>
    <property type="project" value="UniProtKB-SubCell"/>
</dbReference>
<comment type="subcellular location">
    <subcellularLocation>
        <location evidence="1">Cytoplasm</location>
    </subcellularLocation>
</comment>
<dbReference type="RefSeq" id="XP_023557886.1">
    <property type="nucleotide sequence ID" value="XM_023702118.1"/>
</dbReference>
<evidence type="ECO:0000259" key="9">
    <source>
        <dbReference type="PROSITE" id="PS50089"/>
    </source>
</evidence>
<feature type="domain" description="RING-type" evidence="9">
    <location>
        <begin position="15"/>
        <end position="59"/>
    </location>
</feature>
<evidence type="ECO:0000256" key="3">
    <source>
        <dbReference type="ARBA" id="ARBA00022723"/>
    </source>
</evidence>
<keyword evidence="4 7" id="KW-0863">Zinc-finger</keyword>
<dbReference type="FunFam" id="3.30.40.10:FF:000144">
    <property type="entry name" value="Tripartite motif-containing 5 (Predicted)"/>
    <property type="match status" value="1"/>
</dbReference>
<dbReference type="GO" id="GO:0008270">
    <property type="term" value="F:zinc ion binding"/>
    <property type="evidence" value="ECO:0007669"/>
    <property type="project" value="UniProtKB-KW"/>
</dbReference>
<evidence type="ECO:0000256" key="2">
    <source>
        <dbReference type="ARBA" id="ARBA00022490"/>
    </source>
</evidence>
<dbReference type="InterPro" id="IPR017907">
    <property type="entry name" value="Znf_RING_CS"/>
</dbReference>
<dbReference type="InterPro" id="IPR013083">
    <property type="entry name" value="Znf_RING/FYVE/PHD"/>
</dbReference>
<keyword evidence="3" id="KW-0479">Metal-binding</keyword>
<evidence type="ECO:0000256" key="7">
    <source>
        <dbReference type="PROSITE-ProRule" id="PRU00024"/>
    </source>
</evidence>
<dbReference type="OrthoDB" id="654191at2759"/>
<dbReference type="Pfam" id="PF00643">
    <property type="entry name" value="zf-B_box"/>
    <property type="match status" value="1"/>
</dbReference>
<dbReference type="AlphaFoldDB" id="A0A6P6DD15"/>
<evidence type="ECO:0000313" key="11">
    <source>
        <dbReference type="Proteomes" id="UP000515203"/>
    </source>
</evidence>
<evidence type="ECO:0000256" key="1">
    <source>
        <dbReference type="ARBA" id="ARBA00004496"/>
    </source>
</evidence>